<sequence length="643" mass="72292">MVMLCFVLDLCSLSPPLLGDIKQALLQLANFYAISSSIGERPHSKPLPNRFGLCYIINNRISSSRELKVAYIPRGEFSLRDFHHAVTNLPSDVFLPTYSSSNDVSCDDLKLSSILSDKALYSWKGDDKDITRKVILIGSNFVQNLDSVTKEALMDAADKCVSVEFVLLEQKSSHLSDLPETINKFDKQITELENCSFRAFFPDGNVFRILVKQWLQDLKDDMEEQLQAQFMFKRDLVGSLKQIYCNLCSSYSPMIDGFTPCQTCRCHGMPLLDIHEHGKKRSCPITCNDLELSDIFDNSVKVGEQTVLFMPSFWCCLKLQQVSSPVDFKVIERTNLGSLSEGVIFGPSYVVTPSSCPESEDFDKSELNAQVFGGLCSVLHSLDQGLVCSSNCNIETLKQTSFQCYYILLPSDKGLMLLRRLAGSEEIVPILDVHQLITSSTAKEIETSVRTSLLKMEARDYNPVLHERGFHQKLNVLVKESLQFGPEINFVKETKPLKLASDIVPIEEEVTEQDPKPGEDSTTARIAEEWEQLIVNEVPRRQSPTCIAKPKFDQAVFSLPEIGSRHLDEKTSRILERLEVPRQMRKKLASPKITSGVITEECVLIKKPLIPFGPANAADQGTVGSQSSQPMKPNFQRLKRKLR</sequence>
<keyword evidence="4" id="KW-1185">Reference proteome</keyword>
<evidence type="ECO:0000256" key="1">
    <source>
        <dbReference type="SAM" id="MobiDB-lite"/>
    </source>
</evidence>
<evidence type="ECO:0000313" key="4">
    <source>
        <dbReference type="Proteomes" id="UP000077755"/>
    </source>
</evidence>
<accession>A0AAF0X305</accession>
<reference evidence="3" key="1">
    <citation type="journal article" date="2016" name="Nat. Genet.">
        <title>A high-quality carrot genome assembly provides new insights into carotenoid accumulation and asterid genome evolution.</title>
        <authorList>
            <person name="Iorizzo M."/>
            <person name="Ellison S."/>
            <person name="Senalik D."/>
            <person name="Zeng P."/>
            <person name="Satapoomin P."/>
            <person name="Huang J."/>
            <person name="Bowman M."/>
            <person name="Iovene M."/>
            <person name="Sanseverino W."/>
            <person name="Cavagnaro P."/>
            <person name="Yildiz M."/>
            <person name="Macko-Podgorni A."/>
            <person name="Moranska E."/>
            <person name="Grzebelus E."/>
            <person name="Grzebelus D."/>
            <person name="Ashrafi H."/>
            <person name="Zheng Z."/>
            <person name="Cheng S."/>
            <person name="Spooner D."/>
            <person name="Van Deynze A."/>
            <person name="Simon P."/>
        </authorList>
    </citation>
    <scope>NUCLEOTIDE SEQUENCE</scope>
    <source>
        <tissue evidence="3">Leaf</tissue>
    </source>
</reference>
<feature type="region of interest" description="Disordered" evidence="1">
    <location>
        <begin position="618"/>
        <end position="643"/>
    </location>
</feature>
<proteinExistence type="predicted"/>
<name>A0AAF0X305_DAUCS</name>
<dbReference type="PANTHER" id="PTHR38390:SF2">
    <property type="entry name" value="OS01G0103900 PROTEIN"/>
    <property type="match status" value="1"/>
</dbReference>
<dbReference type="EMBL" id="CP093347">
    <property type="protein sequence ID" value="WOG99333.1"/>
    <property type="molecule type" value="Genomic_DNA"/>
</dbReference>
<feature type="signal peptide" evidence="2">
    <location>
        <begin position="1"/>
        <end position="19"/>
    </location>
</feature>
<dbReference type="PANTHER" id="PTHR38390">
    <property type="entry name" value="OS01G0103900 PROTEIN"/>
    <property type="match status" value="1"/>
</dbReference>
<feature type="compositionally biased region" description="Polar residues" evidence="1">
    <location>
        <begin position="622"/>
        <end position="631"/>
    </location>
</feature>
<feature type="chain" id="PRO_5042010804" evidence="2">
    <location>
        <begin position="20"/>
        <end position="643"/>
    </location>
</feature>
<reference evidence="3" key="2">
    <citation type="submission" date="2022-03" db="EMBL/GenBank/DDBJ databases">
        <title>Draft title - Genomic analysis of global carrot germplasm unveils the trajectory of domestication and the origin of high carotenoid orange carrot.</title>
        <authorList>
            <person name="Iorizzo M."/>
            <person name="Ellison S."/>
            <person name="Senalik D."/>
            <person name="Macko-Podgorni A."/>
            <person name="Grzebelus D."/>
            <person name="Bostan H."/>
            <person name="Rolling W."/>
            <person name="Curaba J."/>
            <person name="Simon P."/>
        </authorList>
    </citation>
    <scope>NUCLEOTIDE SEQUENCE</scope>
    <source>
        <tissue evidence="3">Leaf</tissue>
    </source>
</reference>
<protein>
    <submittedName>
        <fullName evidence="3">Uncharacterized protein</fullName>
    </submittedName>
</protein>
<organism evidence="3 4">
    <name type="scientific">Daucus carota subsp. sativus</name>
    <name type="common">Carrot</name>
    <dbReference type="NCBI Taxonomy" id="79200"/>
    <lineage>
        <taxon>Eukaryota</taxon>
        <taxon>Viridiplantae</taxon>
        <taxon>Streptophyta</taxon>
        <taxon>Embryophyta</taxon>
        <taxon>Tracheophyta</taxon>
        <taxon>Spermatophyta</taxon>
        <taxon>Magnoliopsida</taxon>
        <taxon>eudicotyledons</taxon>
        <taxon>Gunneridae</taxon>
        <taxon>Pentapetalae</taxon>
        <taxon>asterids</taxon>
        <taxon>campanulids</taxon>
        <taxon>Apiales</taxon>
        <taxon>Apiaceae</taxon>
        <taxon>Apioideae</taxon>
        <taxon>Scandiceae</taxon>
        <taxon>Daucinae</taxon>
        <taxon>Daucus</taxon>
        <taxon>Daucus sect. Daucus</taxon>
    </lineage>
</organism>
<keyword evidence="2" id="KW-0732">Signal</keyword>
<dbReference type="AlphaFoldDB" id="A0AAF0X305"/>
<gene>
    <name evidence="3" type="ORF">DCAR_0518681</name>
</gene>
<evidence type="ECO:0000313" key="3">
    <source>
        <dbReference type="EMBL" id="WOG99333.1"/>
    </source>
</evidence>
<dbReference type="Proteomes" id="UP000077755">
    <property type="component" value="Chromosome 5"/>
</dbReference>
<evidence type="ECO:0000256" key="2">
    <source>
        <dbReference type="SAM" id="SignalP"/>
    </source>
</evidence>